<evidence type="ECO:0000256" key="7">
    <source>
        <dbReference type="ARBA" id="ARBA00022927"/>
    </source>
</evidence>
<evidence type="ECO:0000256" key="5">
    <source>
        <dbReference type="ARBA" id="ARBA00022519"/>
    </source>
</evidence>
<feature type="domain" description="GspL periplasmic" evidence="12">
    <location>
        <begin position="268"/>
        <end position="420"/>
    </location>
</feature>
<dbReference type="InterPro" id="IPR007812">
    <property type="entry name" value="T2SS_protein-GspL"/>
</dbReference>
<dbReference type="SUPFAM" id="SSF53067">
    <property type="entry name" value="Actin-like ATPase domain"/>
    <property type="match status" value="1"/>
</dbReference>
<comment type="similarity">
    <text evidence="2 10">Belongs to the GSP L family.</text>
</comment>
<dbReference type="STRING" id="1548547.BA177_09530"/>
<dbReference type="InterPro" id="IPR043129">
    <property type="entry name" value="ATPase_NBD"/>
</dbReference>
<dbReference type="RefSeq" id="WP_068615720.1">
    <property type="nucleotide sequence ID" value="NZ_CP016268.1"/>
</dbReference>
<dbReference type="InterPro" id="IPR024230">
    <property type="entry name" value="GspL_cyto_dom"/>
</dbReference>
<evidence type="ECO:0000256" key="9">
    <source>
        <dbReference type="ARBA" id="ARBA00023136"/>
    </source>
</evidence>
<feature type="domain" description="GspL cytoplasmic actin-ATPase-like" evidence="11">
    <location>
        <begin position="5"/>
        <end position="260"/>
    </location>
</feature>
<evidence type="ECO:0000256" key="4">
    <source>
        <dbReference type="ARBA" id="ARBA00022475"/>
    </source>
</evidence>
<organism evidence="13 14">
    <name type="scientific">Woeseia oceani</name>
    <dbReference type="NCBI Taxonomy" id="1548547"/>
    <lineage>
        <taxon>Bacteria</taxon>
        <taxon>Pseudomonadati</taxon>
        <taxon>Pseudomonadota</taxon>
        <taxon>Gammaproteobacteria</taxon>
        <taxon>Woeseiales</taxon>
        <taxon>Woeseiaceae</taxon>
        <taxon>Woeseia</taxon>
    </lineage>
</organism>
<keyword evidence="5" id="KW-0997">Cell inner membrane</keyword>
<name>A0A193LGB6_9GAMM</name>
<protein>
    <recommendedName>
        <fullName evidence="10">Type II secretion system protein L</fullName>
        <shortName evidence="10">T2SS protein L</shortName>
    </recommendedName>
</protein>
<evidence type="ECO:0000313" key="14">
    <source>
        <dbReference type="Proteomes" id="UP000092695"/>
    </source>
</evidence>
<dbReference type="OrthoDB" id="7011844at2"/>
<dbReference type="GO" id="GO:0005886">
    <property type="term" value="C:plasma membrane"/>
    <property type="evidence" value="ECO:0007669"/>
    <property type="project" value="UniProtKB-SubCell"/>
</dbReference>
<evidence type="ECO:0000256" key="8">
    <source>
        <dbReference type="ARBA" id="ARBA00022989"/>
    </source>
</evidence>
<keyword evidence="7 10" id="KW-0653">Protein transport</keyword>
<keyword evidence="6" id="KW-0812">Transmembrane</keyword>
<dbReference type="CDD" id="cd24017">
    <property type="entry name" value="ASKHA_T2SSL_N"/>
    <property type="match status" value="1"/>
</dbReference>
<dbReference type="InterPro" id="IPR025691">
    <property type="entry name" value="GspL_pp_dom"/>
</dbReference>
<evidence type="ECO:0000256" key="3">
    <source>
        <dbReference type="ARBA" id="ARBA00022448"/>
    </source>
</evidence>
<accession>A0A193LGB6</accession>
<dbReference type="GO" id="GO:0015627">
    <property type="term" value="C:type II protein secretion system complex"/>
    <property type="evidence" value="ECO:0007669"/>
    <property type="project" value="InterPro"/>
</dbReference>
<evidence type="ECO:0000256" key="10">
    <source>
        <dbReference type="PIRNR" id="PIRNR015761"/>
    </source>
</evidence>
<dbReference type="KEGG" id="woc:BA177_09530"/>
<evidence type="ECO:0000259" key="11">
    <source>
        <dbReference type="Pfam" id="PF05134"/>
    </source>
</evidence>
<dbReference type="AlphaFoldDB" id="A0A193LGB6"/>
<reference evidence="13 14" key="1">
    <citation type="submission" date="2016-06" db="EMBL/GenBank/DDBJ databases">
        <title>Complete genome sequence of a deep-branching marine Gamma Proteobacterium Woeseia oceani type strain XK5.</title>
        <authorList>
            <person name="Mu D."/>
            <person name="Du Z."/>
        </authorList>
    </citation>
    <scope>NUCLEOTIDE SEQUENCE [LARGE SCALE GENOMIC DNA]</scope>
    <source>
        <strain evidence="13 14">XK5</strain>
    </source>
</reference>
<dbReference type="GO" id="GO:0015628">
    <property type="term" value="P:protein secretion by the type II secretion system"/>
    <property type="evidence" value="ECO:0007669"/>
    <property type="project" value="InterPro"/>
</dbReference>
<gene>
    <name evidence="13" type="ORF">BA177_09530</name>
</gene>
<dbReference type="NCBIfam" id="TIGR01709">
    <property type="entry name" value="typeII_sec_gspL"/>
    <property type="match status" value="1"/>
</dbReference>
<keyword evidence="8" id="KW-1133">Transmembrane helix</keyword>
<sequence length="424" mass="45524">MAEFLVIRLKADPEQPADWIAVDSEGSRLGPPVTGSLAEARIDVRDRRVLVLVPGTEVLTTTASIPVKGNRLQAALPYALEETLADDVDNLHFAAGARLENDRVPVAAVSRERLDEWLDRLRSAGIEPAKIIAEQYGLARIPGTLSLLLEDDQILLNDGDETVCVLQDMTPGDALLAIGALQDSDTPAPAEDEDTTPARAHVLIYCEAADDERFKHDWIALRHELGSLDVKLLPDGALPRLAATTATGVGVNLLQGSYGPKSEYAGLLAPWRYAAALLLALLVLGSVAKGVNYLALQREETALNNQFLAEYQQIVPGAQNVDDPVRLVSSLRARAGGGGGTPPVLLQALEQLSKAVRGDIDASIEAVSFRGGVADIRINAASVSVLDSIRQRIDQEGRFQARIQSTDQVGERVNSRIQIQALTP</sequence>
<dbReference type="Gene3D" id="3.30.1360.100">
    <property type="entry name" value="General secretion pathway protein M, EpsM"/>
    <property type="match status" value="1"/>
</dbReference>
<dbReference type="Pfam" id="PF12693">
    <property type="entry name" value="GspL_C"/>
    <property type="match status" value="1"/>
</dbReference>
<evidence type="ECO:0000259" key="12">
    <source>
        <dbReference type="Pfam" id="PF12693"/>
    </source>
</evidence>
<dbReference type="PIRSF" id="PIRSF015761">
    <property type="entry name" value="Protein_L"/>
    <property type="match status" value="1"/>
</dbReference>
<keyword evidence="9" id="KW-0472">Membrane</keyword>
<comment type="subcellular location">
    <subcellularLocation>
        <location evidence="1">Cell inner membrane</location>
        <topology evidence="1">Single-pass membrane protein</topology>
    </subcellularLocation>
</comment>
<evidence type="ECO:0000256" key="6">
    <source>
        <dbReference type="ARBA" id="ARBA00022692"/>
    </source>
</evidence>
<keyword evidence="4" id="KW-1003">Cell membrane</keyword>
<evidence type="ECO:0000313" key="13">
    <source>
        <dbReference type="EMBL" id="ANO51409.1"/>
    </source>
</evidence>
<dbReference type="Proteomes" id="UP000092695">
    <property type="component" value="Chromosome"/>
</dbReference>
<dbReference type="GO" id="GO:0009276">
    <property type="term" value="C:Gram-negative-bacterium-type cell wall"/>
    <property type="evidence" value="ECO:0007669"/>
    <property type="project" value="InterPro"/>
</dbReference>
<dbReference type="Gene3D" id="3.30.420.380">
    <property type="match status" value="1"/>
</dbReference>
<keyword evidence="3 10" id="KW-0813">Transport</keyword>
<dbReference type="EMBL" id="CP016268">
    <property type="protein sequence ID" value="ANO51409.1"/>
    <property type="molecule type" value="Genomic_DNA"/>
</dbReference>
<comment type="function">
    <text evidence="10">Inner membrane component of the type II secretion system required for the energy-dependent secretion of extracellular factors such as proteases and toxins from the periplasm.</text>
</comment>
<keyword evidence="14" id="KW-1185">Reference proteome</keyword>
<dbReference type="Pfam" id="PF05134">
    <property type="entry name" value="T2SSL"/>
    <property type="match status" value="1"/>
</dbReference>
<evidence type="ECO:0000256" key="2">
    <source>
        <dbReference type="ARBA" id="ARBA00005318"/>
    </source>
</evidence>
<proteinExistence type="inferred from homology"/>
<evidence type="ECO:0000256" key="1">
    <source>
        <dbReference type="ARBA" id="ARBA00004377"/>
    </source>
</evidence>